<comment type="caution">
    <text evidence="2">The sequence shown here is derived from an EMBL/GenBank/DDBJ whole genome shotgun (WGS) entry which is preliminary data.</text>
</comment>
<accession>A0ABR1L9G4</accession>
<evidence type="ECO:0000313" key="3">
    <source>
        <dbReference type="Proteomes" id="UP001365128"/>
    </source>
</evidence>
<protein>
    <recommendedName>
        <fullName evidence="4">Secreted protein</fullName>
    </recommendedName>
</protein>
<sequence>MLCLGLPFLLPPSPCSGFPEDPSSATPIPCNVHQSRQKTKTASPVLFWLRPSFAQASRPLCRVASQPQPQPTPAASSAATFRTVTTNRDRNHGSTAIRLTTSLWSLSFECGGACCLQSDVPLPQSGSLRVESTSDCHCRLYLPTAPAVGWILSSIADRVWPSQTCRARCGRHNAFRRRLLESFLGSGVWASAFPP</sequence>
<gene>
    <name evidence="2" type="ORF">IWX46DRAFT_358669</name>
</gene>
<dbReference type="Proteomes" id="UP001365128">
    <property type="component" value="Unassembled WGS sequence"/>
</dbReference>
<keyword evidence="1" id="KW-0732">Signal</keyword>
<evidence type="ECO:0000313" key="2">
    <source>
        <dbReference type="EMBL" id="KAK7531883.1"/>
    </source>
</evidence>
<evidence type="ECO:0008006" key="4">
    <source>
        <dbReference type="Google" id="ProtNLM"/>
    </source>
</evidence>
<evidence type="ECO:0000256" key="1">
    <source>
        <dbReference type="SAM" id="SignalP"/>
    </source>
</evidence>
<organism evidence="2 3">
    <name type="scientific">Phyllosticta citricarpa</name>
    <dbReference type="NCBI Taxonomy" id="55181"/>
    <lineage>
        <taxon>Eukaryota</taxon>
        <taxon>Fungi</taxon>
        <taxon>Dikarya</taxon>
        <taxon>Ascomycota</taxon>
        <taxon>Pezizomycotina</taxon>
        <taxon>Dothideomycetes</taxon>
        <taxon>Dothideomycetes incertae sedis</taxon>
        <taxon>Botryosphaeriales</taxon>
        <taxon>Phyllostictaceae</taxon>
        <taxon>Phyllosticta</taxon>
    </lineage>
</organism>
<dbReference type="EMBL" id="JBBPDW010000052">
    <property type="protein sequence ID" value="KAK7531883.1"/>
    <property type="molecule type" value="Genomic_DNA"/>
</dbReference>
<name>A0ABR1L9G4_9PEZI</name>
<feature type="signal peptide" evidence="1">
    <location>
        <begin position="1"/>
        <end position="17"/>
    </location>
</feature>
<reference evidence="2 3" key="1">
    <citation type="submission" date="2024-04" db="EMBL/GenBank/DDBJ databases">
        <title>Phyllosticta paracitricarpa is synonymous to the EU quarantine fungus P. citricarpa based on phylogenomic analyses.</title>
        <authorList>
            <consortium name="Lawrence Berkeley National Laboratory"/>
            <person name="Van Ingen-Buijs V.A."/>
            <person name="Van Westerhoven A.C."/>
            <person name="Haridas S."/>
            <person name="Skiadas P."/>
            <person name="Martin F."/>
            <person name="Groenewald J.Z."/>
            <person name="Crous P.W."/>
            <person name="Seidl M.F."/>
        </authorList>
    </citation>
    <scope>NUCLEOTIDE SEQUENCE [LARGE SCALE GENOMIC DNA]</scope>
    <source>
        <strain evidence="2 3">CBS 122670</strain>
    </source>
</reference>
<keyword evidence="3" id="KW-1185">Reference proteome</keyword>
<proteinExistence type="predicted"/>
<feature type="chain" id="PRO_5045909080" description="Secreted protein" evidence="1">
    <location>
        <begin position="18"/>
        <end position="195"/>
    </location>
</feature>